<dbReference type="GO" id="GO:0046556">
    <property type="term" value="F:alpha-L-arabinofuranosidase activity"/>
    <property type="evidence" value="ECO:0007669"/>
    <property type="project" value="TreeGrafter"/>
</dbReference>
<dbReference type="Proteomes" id="UP000186601">
    <property type="component" value="Unassembled WGS sequence"/>
</dbReference>
<proteinExistence type="predicted"/>
<dbReference type="SUPFAM" id="SSF51445">
    <property type="entry name" value="(Trans)glycosidases"/>
    <property type="match status" value="1"/>
</dbReference>
<comment type="caution">
    <text evidence="2">The sequence shown here is derived from an EMBL/GenBank/DDBJ whole genome shotgun (WGS) entry which is preliminary data.</text>
</comment>
<sequence>MSEYLAVAICKVQVFHRGSTGRSLLDPCKIAQDGSDTGFVPSFVLADSVTNKWGRLRAQLGHPDPYNVQYIEIGNEDFTSTTYDYRWERFYDAMKKAYPHLNFVATAHIDGVSLPAVDVHDFSGPTAFYGMFSR</sequence>
<keyword evidence="3" id="KW-1185">Reference proteome</keyword>
<dbReference type="STRING" id="98765.A0A2R6PZ41"/>
<dbReference type="AlphaFoldDB" id="A0A2R6PZ41"/>
<evidence type="ECO:0000259" key="1">
    <source>
        <dbReference type="Pfam" id="PF22848"/>
    </source>
</evidence>
<dbReference type="InterPro" id="IPR051563">
    <property type="entry name" value="Glycosyl_Hydrolase_51"/>
</dbReference>
<name>A0A2R6PZ41_9APHY</name>
<dbReference type="PANTHER" id="PTHR31776:SF0">
    <property type="entry name" value="ALPHA-L-ARABINOFURANOSIDASE 1"/>
    <property type="match status" value="1"/>
</dbReference>
<dbReference type="Gene3D" id="3.20.20.80">
    <property type="entry name" value="Glycosidases"/>
    <property type="match status" value="1"/>
</dbReference>
<reference evidence="2 3" key="1">
    <citation type="submission" date="2018-02" db="EMBL/GenBank/DDBJ databases">
        <title>Genome sequence of the basidiomycete white-rot fungus Phlebia centrifuga.</title>
        <authorList>
            <person name="Granchi Z."/>
            <person name="Peng M."/>
            <person name="de Vries R.P."/>
            <person name="Hilden K."/>
            <person name="Makela M.R."/>
            <person name="Grigoriev I."/>
            <person name="Riley R."/>
        </authorList>
    </citation>
    <scope>NUCLEOTIDE SEQUENCE [LARGE SCALE GENOMIC DNA]</scope>
    <source>
        <strain evidence="2 3">FBCC195</strain>
    </source>
</reference>
<evidence type="ECO:0000313" key="3">
    <source>
        <dbReference type="Proteomes" id="UP000186601"/>
    </source>
</evidence>
<accession>A0A2R6PZ41</accession>
<dbReference type="OrthoDB" id="406864at2759"/>
<evidence type="ECO:0000313" key="2">
    <source>
        <dbReference type="EMBL" id="PSR99314.1"/>
    </source>
</evidence>
<dbReference type="InterPro" id="IPR017853">
    <property type="entry name" value="GH"/>
</dbReference>
<dbReference type="Pfam" id="PF22848">
    <property type="entry name" value="ASD1_dom"/>
    <property type="match status" value="1"/>
</dbReference>
<feature type="domain" description="Alpha-L-arabinofuranosidase 1 catalytic" evidence="1">
    <location>
        <begin position="42"/>
        <end position="132"/>
    </location>
</feature>
<organism evidence="2 3">
    <name type="scientific">Hermanssonia centrifuga</name>
    <dbReference type="NCBI Taxonomy" id="98765"/>
    <lineage>
        <taxon>Eukaryota</taxon>
        <taxon>Fungi</taxon>
        <taxon>Dikarya</taxon>
        <taxon>Basidiomycota</taxon>
        <taxon>Agaricomycotina</taxon>
        <taxon>Agaricomycetes</taxon>
        <taxon>Polyporales</taxon>
        <taxon>Meruliaceae</taxon>
        <taxon>Hermanssonia</taxon>
    </lineage>
</organism>
<dbReference type="InterPro" id="IPR055235">
    <property type="entry name" value="ASD1_cat"/>
</dbReference>
<protein>
    <recommendedName>
        <fullName evidence="1">Alpha-L-arabinofuranosidase 1 catalytic domain-containing protein</fullName>
    </recommendedName>
</protein>
<dbReference type="PANTHER" id="PTHR31776">
    <property type="entry name" value="ALPHA-L-ARABINOFURANOSIDASE 1"/>
    <property type="match status" value="1"/>
</dbReference>
<dbReference type="EMBL" id="MLYV02000421">
    <property type="protein sequence ID" value="PSR99314.1"/>
    <property type="molecule type" value="Genomic_DNA"/>
</dbReference>
<gene>
    <name evidence="2" type="ORF">PHLCEN_2v4173</name>
</gene>